<evidence type="ECO:0000313" key="3">
    <source>
        <dbReference type="Proteomes" id="UP000593576"/>
    </source>
</evidence>
<comment type="caution">
    <text evidence="2">The sequence shown here is derived from an EMBL/GenBank/DDBJ whole genome shotgun (WGS) entry which is preliminary data.</text>
</comment>
<dbReference type="CDD" id="cd06222">
    <property type="entry name" value="RNase_H_like"/>
    <property type="match status" value="1"/>
</dbReference>
<dbReference type="PANTHER" id="PTHR47074:SF61">
    <property type="entry name" value="RNASE H TYPE-1 DOMAIN-CONTAINING PROTEIN"/>
    <property type="match status" value="1"/>
</dbReference>
<reference evidence="2 3" key="1">
    <citation type="journal article" date="2019" name="Genome Biol. Evol.">
        <title>Insights into the evolution of the New World diploid cottons (Gossypium, subgenus Houzingenia) based on genome sequencing.</title>
        <authorList>
            <person name="Grover C.E."/>
            <person name="Arick M.A. 2nd"/>
            <person name="Thrash A."/>
            <person name="Conover J.L."/>
            <person name="Sanders W.S."/>
            <person name="Peterson D.G."/>
            <person name="Frelichowski J.E."/>
            <person name="Scheffler J.A."/>
            <person name="Scheffler B.E."/>
            <person name="Wendel J.F."/>
        </authorList>
    </citation>
    <scope>NUCLEOTIDE SEQUENCE [LARGE SCALE GENOMIC DNA]</scope>
    <source>
        <strain evidence="2">1</strain>
        <tissue evidence="2">Leaf</tissue>
    </source>
</reference>
<dbReference type="InterPro" id="IPR052929">
    <property type="entry name" value="RNase_H-like_EbsB-rel"/>
</dbReference>
<dbReference type="Pfam" id="PF13456">
    <property type="entry name" value="RVT_3"/>
    <property type="match status" value="1"/>
</dbReference>
<sequence length="254" mass="28650">MAGLDIVDAEESTWQIPIEEGGSGYCYDLCLDFYKVDLKRMIDGGPWMFNNLLMIYSRLSKGDDPLQVHDLLINFLSESMAKQFENFMGTFVYYDPKSIMQGIKGFMRTSVCLDVRIPLKYHKKIHLTLDWWNHEGLVMGACTIKNAFVPDSFAVKARAAIHSLRFARDMGFSCVELEGDARSIIRKLSGSNGVLGLIIADGKALSVFLQRCQFTFIPREGNQVAHCHAKHGFTLDSENFWIEDVLAQASGVME</sequence>
<protein>
    <recommendedName>
        <fullName evidence="1">RNase H type-1 domain-containing protein</fullName>
    </recommendedName>
</protein>
<accession>A0A7J9L1G7</accession>
<dbReference type="OrthoDB" id="948036at2759"/>
<dbReference type="Gene3D" id="3.30.420.10">
    <property type="entry name" value="Ribonuclease H-like superfamily/Ribonuclease H"/>
    <property type="match status" value="1"/>
</dbReference>
<dbReference type="InterPro" id="IPR002156">
    <property type="entry name" value="RNaseH_domain"/>
</dbReference>
<dbReference type="PANTHER" id="PTHR47074">
    <property type="entry name" value="BNAC02G40300D PROTEIN"/>
    <property type="match status" value="1"/>
</dbReference>
<gene>
    <name evidence="2" type="ORF">Goshw_006244</name>
</gene>
<organism evidence="2 3">
    <name type="scientific">Gossypium schwendimanii</name>
    <name type="common">Cotton</name>
    <dbReference type="NCBI Taxonomy" id="34291"/>
    <lineage>
        <taxon>Eukaryota</taxon>
        <taxon>Viridiplantae</taxon>
        <taxon>Streptophyta</taxon>
        <taxon>Embryophyta</taxon>
        <taxon>Tracheophyta</taxon>
        <taxon>Spermatophyta</taxon>
        <taxon>Magnoliopsida</taxon>
        <taxon>eudicotyledons</taxon>
        <taxon>Gunneridae</taxon>
        <taxon>Pentapetalae</taxon>
        <taxon>rosids</taxon>
        <taxon>malvids</taxon>
        <taxon>Malvales</taxon>
        <taxon>Malvaceae</taxon>
        <taxon>Malvoideae</taxon>
        <taxon>Gossypium</taxon>
    </lineage>
</organism>
<evidence type="ECO:0000259" key="1">
    <source>
        <dbReference type="Pfam" id="PF13456"/>
    </source>
</evidence>
<dbReference type="GO" id="GO:0003676">
    <property type="term" value="F:nucleic acid binding"/>
    <property type="evidence" value="ECO:0007669"/>
    <property type="project" value="InterPro"/>
</dbReference>
<dbReference type="GO" id="GO:0004523">
    <property type="term" value="F:RNA-DNA hybrid ribonuclease activity"/>
    <property type="evidence" value="ECO:0007669"/>
    <property type="project" value="InterPro"/>
</dbReference>
<keyword evidence="3" id="KW-1185">Reference proteome</keyword>
<proteinExistence type="predicted"/>
<dbReference type="InterPro" id="IPR044730">
    <property type="entry name" value="RNase_H-like_dom_plant"/>
</dbReference>
<name>A0A7J9L1G7_GOSSC</name>
<dbReference type="Proteomes" id="UP000593576">
    <property type="component" value="Unassembled WGS sequence"/>
</dbReference>
<dbReference type="InterPro" id="IPR036397">
    <property type="entry name" value="RNaseH_sf"/>
</dbReference>
<dbReference type="AlphaFoldDB" id="A0A7J9L1G7"/>
<evidence type="ECO:0000313" key="2">
    <source>
        <dbReference type="EMBL" id="MBA0852517.1"/>
    </source>
</evidence>
<feature type="domain" description="RNase H type-1" evidence="1">
    <location>
        <begin position="133"/>
        <end position="231"/>
    </location>
</feature>
<dbReference type="EMBL" id="JABFAF010000004">
    <property type="protein sequence ID" value="MBA0852517.1"/>
    <property type="molecule type" value="Genomic_DNA"/>
</dbReference>